<evidence type="ECO:0000256" key="1">
    <source>
        <dbReference type="ARBA" id="ARBA00004127"/>
    </source>
</evidence>
<keyword evidence="6 13" id="KW-0547">Nucleotide-binding</keyword>
<dbReference type="SUPFAM" id="SSF81653">
    <property type="entry name" value="Calcium ATPase, transduction domain A"/>
    <property type="match status" value="2"/>
</dbReference>
<dbReference type="GO" id="GO:0005524">
    <property type="term" value="F:ATP binding"/>
    <property type="evidence" value="ECO:0007669"/>
    <property type="project" value="UniProtKB-KW"/>
</dbReference>
<dbReference type="Pfam" id="PF00689">
    <property type="entry name" value="Cation_ATPase_C"/>
    <property type="match status" value="2"/>
</dbReference>
<evidence type="ECO:0000256" key="9">
    <source>
        <dbReference type="ARBA" id="ARBA00022842"/>
    </source>
</evidence>
<evidence type="ECO:0000256" key="3">
    <source>
        <dbReference type="ARBA" id="ARBA00022568"/>
    </source>
</evidence>
<feature type="transmembrane region" description="Helical" evidence="13">
    <location>
        <begin position="350"/>
        <end position="381"/>
    </location>
</feature>
<dbReference type="GO" id="GO:0046872">
    <property type="term" value="F:metal ion binding"/>
    <property type="evidence" value="ECO:0007669"/>
    <property type="project" value="UniProtKB-KW"/>
</dbReference>
<evidence type="ECO:0000256" key="2">
    <source>
        <dbReference type="ARBA" id="ARBA00022448"/>
    </source>
</evidence>
<comment type="caution">
    <text evidence="17">The sequence shown here is derived from an EMBL/GenBank/DDBJ whole genome shotgun (WGS) entry which is preliminary data.</text>
</comment>
<evidence type="ECO:0000256" key="5">
    <source>
        <dbReference type="ARBA" id="ARBA00022723"/>
    </source>
</evidence>
<dbReference type="Gene3D" id="2.70.150.10">
    <property type="entry name" value="Calcium-transporting ATPase, cytoplasmic transduction domain A"/>
    <property type="match status" value="2"/>
</dbReference>
<dbReference type="PANTHER" id="PTHR24093:SF369">
    <property type="entry name" value="CALCIUM-TRANSPORTING ATPASE"/>
    <property type="match status" value="1"/>
</dbReference>
<keyword evidence="4 13" id="KW-0812">Transmembrane</keyword>
<dbReference type="InterPro" id="IPR059000">
    <property type="entry name" value="ATPase_P-type_domA"/>
</dbReference>
<reference evidence="17 18" key="1">
    <citation type="submission" date="2022-05" db="EMBL/GenBank/DDBJ databases">
        <authorList>
            <consortium name="Genoscope - CEA"/>
            <person name="William W."/>
        </authorList>
    </citation>
    <scope>NUCLEOTIDE SEQUENCE [LARGE SCALE GENOMIC DNA]</scope>
</reference>
<feature type="domain" description="Cation-transporting P-type ATPase C-terminal" evidence="15">
    <location>
        <begin position="819"/>
        <end position="996"/>
    </location>
</feature>
<evidence type="ECO:0000256" key="12">
    <source>
        <dbReference type="ARBA" id="ARBA00023136"/>
    </source>
</evidence>
<feature type="transmembrane region" description="Helical" evidence="13">
    <location>
        <begin position="1191"/>
        <end position="1209"/>
    </location>
</feature>
<evidence type="ECO:0000256" key="13">
    <source>
        <dbReference type="RuleBase" id="RU361146"/>
    </source>
</evidence>
<dbReference type="InterPro" id="IPR001757">
    <property type="entry name" value="P_typ_ATPase"/>
</dbReference>
<evidence type="ECO:0000256" key="10">
    <source>
        <dbReference type="ARBA" id="ARBA00022989"/>
    </source>
</evidence>
<keyword evidence="18" id="KW-1185">Reference proteome</keyword>
<dbReference type="InterPro" id="IPR004014">
    <property type="entry name" value="ATPase_P-typ_cation-transptr_N"/>
</dbReference>
<dbReference type="EMBL" id="CALNXJ010000014">
    <property type="protein sequence ID" value="CAH3114930.1"/>
    <property type="molecule type" value="Genomic_DNA"/>
</dbReference>
<comment type="catalytic activity">
    <reaction evidence="13">
        <text>Ca(2+)(in) + ATP + H2O = Ca(2+)(out) + ADP + phosphate + H(+)</text>
        <dbReference type="Rhea" id="RHEA:18105"/>
        <dbReference type="ChEBI" id="CHEBI:15377"/>
        <dbReference type="ChEBI" id="CHEBI:15378"/>
        <dbReference type="ChEBI" id="CHEBI:29108"/>
        <dbReference type="ChEBI" id="CHEBI:30616"/>
        <dbReference type="ChEBI" id="CHEBI:43474"/>
        <dbReference type="ChEBI" id="CHEBI:456216"/>
        <dbReference type="EC" id="7.2.2.10"/>
    </reaction>
</comment>
<dbReference type="InterPro" id="IPR006068">
    <property type="entry name" value="ATPase_P-typ_cation-transptr_C"/>
</dbReference>
<dbReference type="SUPFAM" id="SSF56784">
    <property type="entry name" value="HAD-like"/>
    <property type="match status" value="2"/>
</dbReference>
<evidence type="ECO:0000256" key="8">
    <source>
        <dbReference type="ARBA" id="ARBA00022840"/>
    </source>
</evidence>
<dbReference type="GO" id="GO:0012505">
    <property type="term" value="C:endomembrane system"/>
    <property type="evidence" value="ECO:0007669"/>
    <property type="project" value="UniProtKB-SubCell"/>
</dbReference>
<feature type="transmembrane region" description="Helical" evidence="13">
    <location>
        <begin position="2125"/>
        <end position="2147"/>
    </location>
</feature>
<dbReference type="Pfam" id="PF00122">
    <property type="entry name" value="E1-E2_ATPase"/>
    <property type="match status" value="2"/>
</dbReference>
<dbReference type="GO" id="GO:0005886">
    <property type="term" value="C:plasma membrane"/>
    <property type="evidence" value="ECO:0007669"/>
    <property type="project" value="TreeGrafter"/>
</dbReference>
<dbReference type="PANTHER" id="PTHR24093">
    <property type="entry name" value="CATION TRANSPORTING ATPASE"/>
    <property type="match status" value="1"/>
</dbReference>
<dbReference type="SUPFAM" id="SSF81665">
    <property type="entry name" value="Calcium ATPase, transmembrane domain M"/>
    <property type="match status" value="2"/>
</dbReference>
<keyword evidence="8 13" id="KW-0067">ATP-binding</keyword>
<dbReference type="EC" id="7.2.2.10" evidence="13"/>
<feature type="transmembrane region" description="Helical" evidence="13">
    <location>
        <begin position="307"/>
        <end position="330"/>
    </location>
</feature>
<feature type="transmembrane region" description="Helical" evidence="13">
    <location>
        <begin position="1347"/>
        <end position="1370"/>
    </location>
</feature>
<keyword evidence="5" id="KW-0479">Metal-binding</keyword>
<feature type="domain" description="Cation-transporting P-type ATPase N-terminal" evidence="16">
    <location>
        <begin position="1099"/>
        <end position="1163"/>
    </location>
</feature>
<feature type="domain" description="P-type ATPase A" evidence="14">
    <location>
        <begin position="167"/>
        <end position="260"/>
    </location>
</feature>
<evidence type="ECO:0000259" key="14">
    <source>
        <dbReference type="Pfam" id="PF00122"/>
    </source>
</evidence>
<dbReference type="Gene3D" id="1.20.1110.10">
    <property type="entry name" value="Calcium-transporting ATPase, transmembrane domain"/>
    <property type="match status" value="4"/>
</dbReference>
<dbReference type="InterPro" id="IPR006408">
    <property type="entry name" value="P-type_ATPase_IIB"/>
</dbReference>
<feature type="transmembrane region" description="Helical" evidence="13">
    <location>
        <begin position="945"/>
        <end position="966"/>
    </location>
</feature>
<keyword evidence="7 13" id="KW-0106">Calcium</keyword>
<dbReference type="GO" id="GO:0005388">
    <property type="term" value="F:P-type calcium transporter activity"/>
    <property type="evidence" value="ECO:0007669"/>
    <property type="project" value="UniProtKB-EC"/>
</dbReference>
<feature type="transmembrane region" description="Helical" evidence="13">
    <location>
        <begin position="794"/>
        <end position="816"/>
    </location>
</feature>
<organism evidence="17 18">
    <name type="scientific">Pocillopora meandrina</name>
    <dbReference type="NCBI Taxonomy" id="46732"/>
    <lineage>
        <taxon>Eukaryota</taxon>
        <taxon>Metazoa</taxon>
        <taxon>Cnidaria</taxon>
        <taxon>Anthozoa</taxon>
        <taxon>Hexacorallia</taxon>
        <taxon>Scleractinia</taxon>
        <taxon>Astrocoeniina</taxon>
        <taxon>Pocilloporidae</taxon>
        <taxon>Pocillopora</taxon>
    </lineage>
</organism>
<dbReference type="InterPro" id="IPR023299">
    <property type="entry name" value="ATPase_P-typ_cyto_dom_N"/>
</dbReference>
<dbReference type="NCBIfam" id="TIGR01494">
    <property type="entry name" value="ATPase_P-type"/>
    <property type="match status" value="1"/>
</dbReference>
<evidence type="ECO:0000259" key="16">
    <source>
        <dbReference type="Pfam" id="PF00690"/>
    </source>
</evidence>
<keyword evidence="12 13" id="KW-0472">Membrane</keyword>
<feature type="transmembrane region" description="Helical" evidence="13">
    <location>
        <begin position="2167"/>
        <end position="2186"/>
    </location>
</feature>
<comment type="similarity">
    <text evidence="13">Belongs to the cation transport ATPase (P-type) (TC 3.A.3) family.</text>
</comment>
<keyword evidence="10 13" id="KW-1133">Transmembrane helix</keyword>
<gene>
    <name evidence="17" type="ORF">PMEA_00005732</name>
</gene>
<evidence type="ECO:0000313" key="18">
    <source>
        <dbReference type="Proteomes" id="UP001159428"/>
    </source>
</evidence>
<feature type="transmembrane region" description="Helical" evidence="13">
    <location>
        <begin position="822"/>
        <end position="842"/>
    </location>
</feature>
<feature type="transmembrane region" description="Helical" evidence="13">
    <location>
        <begin position="1146"/>
        <end position="1171"/>
    </location>
</feature>
<feature type="transmembrane region" description="Helical" evidence="13">
    <location>
        <begin position="2242"/>
        <end position="2263"/>
    </location>
</feature>
<evidence type="ECO:0000256" key="7">
    <source>
        <dbReference type="ARBA" id="ARBA00022837"/>
    </source>
</evidence>
<dbReference type="NCBIfam" id="TIGR01517">
    <property type="entry name" value="ATPase-IIB_Ca"/>
    <property type="match status" value="1"/>
</dbReference>
<keyword evidence="9" id="KW-0460">Magnesium</keyword>
<dbReference type="InterPro" id="IPR023298">
    <property type="entry name" value="ATPase_P-typ_TM_dom_sf"/>
</dbReference>
<feature type="domain" description="Cation-transporting P-type ATPase C-terminal" evidence="15">
    <location>
        <begin position="2077"/>
        <end position="2260"/>
    </location>
</feature>
<feature type="transmembrane region" description="Helical" evidence="13">
    <location>
        <begin position="867"/>
        <end position="887"/>
    </location>
</feature>
<feature type="transmembrane region" description="Helical" evidence="13">
    <location>
        <begin position="127"/>
        <end position="148"/>
    </location>
</feature>
<dbReference type="PRINTS" id="PR00119">
    <property type="entry name" value="CATATPASE"/>
</dbReference>
<evidence type="ECO:0000313" key="17">
    <source>
        <dbReference type="EMBL" id="CAH3114930.1"/>
    </source>
</evidence>
<feature type="domain" description="Cation-transporting P-type ATPase N-terminal" evidence="16">
    <location>
        <begin position="41"/>
        <end position="108"/>
    </location>
</feature>
<feature type="transmembrane region" description="Helical" evidence="13">
    <location>
        <begin position="907"/>
        <end position="924"/>
    </location>
</feature>
<dbReference type="InterPro" id="IPR036412">
    <property type="entry name" value="HAD-like_sf"/>
</dbReference>
<dbReference type="GO" id="GO:0051480">
    <property type="term" value="P:regulation of cytosolic calcium ion concentration"/>
    <property type="evidence" value="ECO:0007669"/>
    <property type="project" value="TreeGrafter"/>
</dbReference>
<accession>A0AAU9WHK1</accession>
<evidence type="ECO:0000256" key="6">
    <source>
        <dbReference type="ARBA" id="ARBA00022741"/>
    </source>
</evidence>
<sequence length="2306" mass="258294">MTDETDSGFRPNLTNTTKEKLVEVMKSRGVAAAAVIEEKFGDVKHLTHKLQTSMNRGIIGIHEDVMHRRAEFGNNFMPLEPTRPPLQYLFCALKDRVMLILFIGALLSVILGAVFPERCEGRNGLAVAMYEGIGIMSTVMIMIMLVAFSDYLKESHFHSLQSKINRERKVKIIRGGIVLDLLASEVVVGDLCLLNKGTLIPADGVVVQENDLLVNESTLTGEKSMVSKAIDPLVFAGTHVVNGSGKMIVLVVGPNTQIYKSNNQSATSPTAITFKAVFPNEAVLNINSVSFDHKEDNAMLQQKVNRVAVALGHIGIILAVVAILVIVIRFSVHTFSTQGQSFEPGLINEYIKSLIIGVVVLIIAVPEALSLVVSSCLAFCVKEMYNDKALVRHVNMIETMGNITNICCNKTGVLTQNRMVVQKSYIGEQVYLFQEDLRGFRSNIPKNLFEDLCKAISINTSYSAQILEGGKDNIPKQSGDRIDAALLQFLFQFGEYYQSWRDDYPESKLIKVFEFTPDRKCMSTIISGNQGGYQLYSKGAAEVLLEHCTHIVGINGDLKELTKESVENLSRDVIDPWQQEGLRILCLTTKSISPEDGEGLLKKRESEILSGLTLQGIVGIEDPVREQVPYAIGQCQRAGITVRMVTGDNNITATSIAVKCGIINKSDEESLVYNGKEFNSYIHDPDKKINIDRFNTMLPKLCVLARATPLDKYILVKGIMESHVNRAGEIVAVTGSGANDGPVLRMADVGFTMGVAGTDIAKEASDVILLNDDFSSIVNAIKWGRHIYHTILKFLQFHFTACWVAVIVVIFGAGFVGRSPLVATQLLWINLIMDTLACFALTRDTPIDRLMNYKPYGRHKPLISRTLLRNVIGHSIYQLVVIFLLIFKGSDWFDITDGFHSETLCMPTQHASMVFTTFVLMQLFNEINARMLQERNVFLGIYKNFAFLNIWFGQLAMQIVIVEFFHTAFHVEGMDLYQWMWCFFLGFSELIWAQIIFTIPKDVLPEAFRCIAVGAPKGRGIAYYRSSSRVEQQDSGIVNSLLSPVDDFLEIHSGGKNMALDSPNCAPDFPDHQELKRNFVDLMETRGRTAVDRLERELGGVKAIVRKLHSSTRKGVIGIKDGLAGREVFGSNHIPVKPPQSFFRSFIYSLTDSVLIILVLGAIAALILGWYHPEICDGIEQTKTAWMEGCGILGTVVVIIFSSALSDFFRDREFYKMQVRMENSRKCTVIRSGKEMTICCKDLKVGDLCVLQVGSIVPADGVLVQSNELLTNDSIVEGGQIKASKGDADPLVFAGSYVREGSGRFLVIAVGKDTQACKNQENKPKASNQEFNPDDERTTLQGKLNKASAVLGLTGIIVGALVTFIIIIRFSFQTYSVDGKSYDVSHWIEFVQAIIMGIVIIIIAEPEALSLAVTITLSYCIEKMHSSRILVRNVDVVEKMGNLTTICCGKTGVLTELSELTVSEQVVECYMADKKFTGHPRFYGDKLPTNVLKSLCDAISINTSYSSNITSSGPECLPKQTGDRTECGLLQFVLDLGVYYPFIRKEHPEETFVKVFGFSPERRFMSTVIRDGNEYKIYIKGAPEAILPRCTGIFKEGGKVAMFTLEDRGEIDRVIKNMQESSHLKVMCIAQRPLYPSAGEPQWEREEEIISEMTLIGLVGIDTVDEYVTVESRKRAMEGKLGGKTFRRFQDLKKFKDDNFKHPDFPEEICRGIAVSTKYSSNIEDEDDDNLPKHIGDSNDSALLQLVLEMGETYQIWRDEYPEDMLVHRRASPREAPSSLQHTAVVIHMRDSGSGGYKLYCKGAPGYVLPRCTQMALPTLENIAFDDQDKRNIWHEIDNLQTRKQFEVICLALKYFPENYDWDNDDSMSNLTFLGYIGIDENVRTRVPDAIWDLHQSGIKVCMVTGDNLSAAGRFGSKSGILSPSRDWPLKEFSYFGCDSKVFSSITKEKFDEWWPNELRILASAGAADRLKFVEHIRRSQSSPHGEIVAVTASGVNDDKVLRSADVGLTMGVSGTDVAKESADIVLENDDFTSIVEAVKWGRNLYETILKFLQFQLTVAWVAIIVVIVGACVTKRSPLSATQLLWINLIMDSLASFALTRDQPSDDIFKHKPYGRSKPLISRALLRNVIGHSIYQLAVMFLLMFVFPDFLDMRNGYEESSVCRPTQHKTMVFTTFVFMQLFNEINCRRLQDRNVFSGLLYGKLRDINFVFIIVWIASMGIQIIIVQFFTNAFRVIDMEWDQWMWSLFFGFSELIWAQLVFTIPKEIIPRQIRCCANGITRNREGCCEKLALMRGVSKVRKQVRFE</sequence>
<dbReference type="SUPFAM" id="SSF81660">
    <property type="entry name" value="Metal cation-transporting ATPase, ATP-binding domain N"/>
    <property type="match status" value="3"/>
</dbReference>
<keyword evidence="2 13" id="KW-0813">Transport</keyword>
<dbReference type="Pfam" id="PF00690">
    <property type="entry name" value="Cation_ATPase_N"/>
    <property type="match status" value="2"/>
</dbReference>
<evidence type="ECO:0000256" key="11">
    <source>
        <dbReference type="ARBA" id="ARBA00023065"/>
    </source>
</evidence>
<dbReference type="GO" id="GO:0016887">
    <property type="term" value="F:ATP hydrolysis activity"/>
    <property type="evidence" value="ECO:0007669"/>
    <property type="project" value="InterPro"/>
</dbReference>
<evidence type="ECO:0000259" key="15">
    <source>
        <dbReference type="Pfam" id="PF00689"/>
    </source>
</evidence>
<comment type="subcellular location">
    <subcellularLocation>
        <location evidence="1">Endomembrane system</location>
        <topology evidence="1">Multi-pass membrane protein</topology>
    </subcellularLocation>
    <subcellularLocation>
        <location evidence="13">Membrane</location>
        <topology evidence="13">Multi-pass membrane protein</topology>
    </subcellularLocation>
</comment>
<keyword evidence="3 13" id="KW-0109">Calcium transport</keyword>
<dbReference type="Gene3D" id="3.40.1110.10">
    <property type="entry name" value="Calcium-transporting ATPase, cytoplasmic domain N"/>
    <property type="match status" value="3"/>
</dbReference>
<feature type="transmembrane region" description="Helical" evidence="13">
    <location>
        <begin position="97"/>
        <end position="115"/>
    </location>
</feature>
<proteinExistence type="inferred from homology"/>
<dbReference type="InterPro" id="IPR008250">
    <property type="entry name" value="ATPase_P-typ_transduc_dom_A_sf"/>
</dbReference>
<evidence type="ECO:0000256" key="4">
    <source>
        <dbReference type="ARBA" id="ARBA00022692"/>
    </source>
</evidence>
<comment type="caution">
    <text evidence="13">Lacks conserved residue(s) required for the propagation of feature annotation.</text>
</comment>
<feature type="domain" description="P-type ATPase A" evidence="14">
    <location>
        <begin position="1224"/>
        <end position="1316"/>
    </location>
</feature>
<feature type="transmembrane region" description="Helical" evidence="13">
    <location>
        <begin position="978"/>
        <end position="999"/>
    </location>
</feature>
<dbReference type="Pfam" id="PF13246">
    <property type="entry name" value="Cation_ATPase"/>
    <property type="match status" value="3"/>
</dbReference>
<dbReference type="Proteomes" id="UP001159428">
    <property type="component" value="Unassembled WGS sequence"/>
</dbReference>
<protein>
    <recommendedName>
        <fullName evidence="13">Calcium-transporting ATPase</fullName>
        <ecNumber evidence="13">7.2.2.10</ecNumber>
    </recommendedName>
</protein>
<feature type="transmembrane region" description="Helical" evidence="13">
    <location>
        <begin position="2207"/>
        <end position="2230"/>
    </location>
</feature>
<comment type="function">
    <text evidence="13">Catalyzes the hydrolysis of ATP coupled with the transport of calcium.</text>
</comment>
<keyword evidence="11 13" id="KW-0406">Ion transport</keyword>
<name>A0AAU9WHK1_9CNID</name>
<feature type="transmembrane region" description="Helical" evidence="13">
    <location>
        <begin position="2052"/>
        <end position="2071"/>
    </location>
</feature>